<keyword evidence="7" id="KW-0762">Sugar transport</keyword>
<evidence type="ECO:0000256" key="4">
    <source>
        <dbReference type="ARBA" id="ARBA00023139"/>
    </source>
</evidence>
<evidence type="ECO:0000256" key="2">
    <source>
        <dbReference type="ARBA" id="ARBA00022729"/>
    </source>
</evidence>
<dbReference type="AlphaFoldDB" id="A0A0S6VS62"/>
<gene>
    <name evidence="7" type="ORF">U14_01477</name>
</gene>
<feature type="chain" id="PRO_5006631418" evidence="6">
    <location>
        <begin position="20"/>
        <end position="403"/>
    </location>
</feature>
<keyword evidence="3" id="KW-0472">Membrane</keyword>
<dbReference type="Pfam" id="PF01547">
    <property type="entry name" value="SBP_bac_1"/>
    <property type="match status" value="1"/>
</dbReference>
<dbReference type="InterPro" id="IPR050490">
    <property type="entry name" value="Bact_solute-bd_prot1"/>
</dbReference>
<dbReference type="Gene3D" id="3.40.190.10">
    <property type="entry name" value="Periplasmic binding protein-like II"/>
    <property type="match status" value="2"/>
</dbReference>
<dbReference type="InterPro" id="IPR006059">
    <property type="entry name" value="SBP"/>
</dbReference>
<dbReference type="SUPFAM" id="SSF53850">
    <property type="entry name" value="Periplasmic binding protein-like II"/>
    <property type="match status" value="1"/>
</dbReference>
<name>A0A0S6VS62_9BACT</name>
<keyword evidence="1" id="KW-1003">Cell membrane</keyword>
<evidence type="ECO:0000256" key="5">
    <source>
        <dbReference type="ARBA" id="ARBA00023288"/>
    </source>
</evidence>
<dbReference type="PANTHER" id="PTHR43649:SF33">
    <property type="entry name" value="POLYGALACTURONAN_RHAMNOGALACTURONAN-BINDING PROTEIN YTCQ"/>
    <property type="match status" value="1"/>
</dbReference>
<evidence type="ECO:0000256" key="6">
    <source>
        <dbReference type="SAM" id="SignalP"/>
    </source>
</evidence>
<keyword evidence="2 6" id="KW-0732">Signal</keyword>
<evidence type="ECO:0000313" key="7">
    <source>
        <dbReference type="EMBL" id="GAK50250.1"/>
    </source>
</evidence>
<sequence>MKKLTMMMALGLTVAGMMAQDVYAATKLEFAQNKREAVASFDALILKFEKQNPDVDIEQNFLPEFNTVMQARMMKGNLPDIIAMGGDSLYGEMSRAGVLADFTGDPALDTLQPAYLQMLAKLAKTETVNGLPFSANANTVLYNKKKFAELGVQIPTTWDEFIALCEKIKAAGQTPLYLTFADAWTTMVPFNSMASNLQGDDFTEKRTANETTFAERYRPVAEKMLQLLNYGLADNFSADYNQGNAAFAKGEAFMLIQGIWAISSIKQANPEVEIGVFALPVTNDAAQNRLISGVDTVLTMSADTKNAEIAKKFIAFMLQPENAQQYINDQKLYSAVKGVFQEDPQLADIKGYFESGQITSFADHYYPAGMQVANLVQEFLINKDVDAFLKKLDEEWDKVAARM</sequence>
<dbReference type="EMBL" id="DF820456">
    <property type="protein sequence ID" value="GAK50250.1"/>
    <property type="molecule type" value="Genomic_DNA"/>
</dbReference>
<protein>
    <submittedName>
        <fullName evidence="7">ABC-type sugar transport system, periplasmic component</fullName>
    </submittedName>
</protein>
<keyword evidence="8" id="KW-1185">Reference proteome</keyword>
<dbReference type="STRING" id="1499966.U14_01477"/>
<dbReference type="PANTHER" id="PTHR43649">
    <property type="entry name" value="ARABINOSE-BINDING PROTEIN-RELATED"/>
    <property type="match status" value="1"/>
</dbReference>
<evidence type="ECO:0000256" key="3">
    <source>
        <dbReference type="ARBA" id="ARBA00023136"/>
    </source>
</evidence>
<keyword evidence="5" id="KW-0449">Lipoprotein</keyword>
<dbReference type="HOGENOM" id="CLU_031285_12_3_0"/>
<feature type="signal peptide" evidence="6">
    <location>
        <begin position="1"/>
        <end position="19"/>
    </location>
</feature>
<accession>A0A0S6VS62</accession>
<proteinExistence type="predicted"/>
<evidence type="ECO:0000256" key="1">
    <source>
        <dbReference type="ARBA" id="ARBA00022475"/>
    </source>
</evidence>
<reference evidence="7" key="1">
    <citation type="journal article" date="2015" name="PeerJ">
        <title>First genomic representation of candidate bacterial phylum KSB3 points to enhanced environmental sensing as a trigger of wastewater bulking.</title>
        <authorList>
            <person name="Sekiguchi Y."/>
            <person name="Ohashi A."/>
            <person name="Parks D.H."/>
            <person name="Yamauchi T."/>
            <person name="Tyson G.W."/>
            <person name="Hugenholtz P."/>
        </authorList>
    </citation>
    <scope>NUCLEOTIDE SEQUENCE [LARGE SCALE GENOMIC DNA]</scope>
</reference>
<keyword evidence="7" id="KW-0813">Transport</keyword>
<organism evidence="7">
    <name type="scientific">Candidatus Moduliflexus flocculans</name>
    <dbReference type="NCBI Taxonomy" id="1499966"/>
    <lineage>
        <taxon>Bacteria</taxon>
        <taxon>Candidatus Moduliflexota</taxon>
        <taxon>Candidatus Moduliflexia</taxon>
        <taxon>Candidatus Moduliflexales</taxon>
        <taxon>Candidatus Moduliflexaceae</taxon>
    </lineage>
</organism>
<dbReference type="Proteomes" id="UP000030700">
    <property type="component" value="Unassembled WGS sequence"/>
</dbReference>
<evidence type="ECO:0000313" key="8">
    <source>
        <dbReference type="Proteomes" id="UP000030700"/>
    </source>
</evidence>
<keyword evidence="4" id="KW-0564">Palmitate</keyword>